<dbReference type="SUPFAM" id="SSF56059">
    <property type="entry name" value="Glutathione synthetase ATP-binding domain-like"/>
    <property type="match status" value="1"/>
</dbReference>
<evidence type="ECO:0000313" key="4">
    <source>
        <dbReference type="Proteomes" id="UP001164439"/>
    </source>
</evidence>
<accession>A0ABY7KBL8</accession>
<keyword evidence="1" id="KW-0067">ATP-binding</keyword>
<evidence type="ECO:0000256" key="1">
    <source>
        <dbReference type="PROSITE-ProRule" id="PRU00409"/>
    </source>
</evidence>
<dbReference type="EMBL" id="CP114413">
    <property type="protein sequence ID" value="WAZ20527.1"/>
    <property type="molecule type" value="Genomic_DNA"/>
</dbReference>
<dbReference type="PROSITE" id="PS50975">
    <property type="entry name" value="ATP_GRASP"/>
    <property type="match status" value="1"/>
</dbReference>
<keyword evidence="4" id="KW-1185">Reference proteome</keyword>
<dbReference type="InterPro" id="IPR011761">
    <property type="entry name" value="ATP-grasp"/>
</dbReference>
<protein>
    <recommendedName>
        <fullName evidence="2">ATP-grasp domain-containing protein</fullName>
    </recommendedName>
</protein>
<evidence type="ECO:0000313" key="3">
    <source>
        <dbReference type="EMBL" id="WAZ20527.1"/>
    </source>
</evidence>
<gene>
    <name evidence="3" type="ORF">STRCI_001650</name>
</gene>
<organism evidence="3 4">
    <name type="scientific">Streptomyces cinnabarinus</name>
    <dbReference type="NCBI Taxonomy" id="67287"/>
    <lineage>
        <taxon>Bacteria</taxon>
        <taxon>Bacillati</taxon>
        <taxon>Actinomycetota</taxon>
        <taxon>Actinomycetes</taxon>
        <taxon>Kitasatosporales</taxon>
        <taxon>Streptomycetaceae</taxon>
        <taxon>Streptomyces</taxon>
    </lineage>
</organism>
<dbReference type="Gene3D" id="3.30.470.20">
    <property type="entry name" value="ATP-grasp fold, B domain"/>
    <property type="match status" value="1"/>
</dbReference>
<dbReference type="PANTHER" id="PTHR21621">
    <property type="entry name" value="RIBOSOMAL PROTEIN S6 MODIFICATION PROTEIN"/>
    <property type="match status" value="1"/>
</dbReference>
<feature type="domain" description="ATP-grasp" evidence="2">
    <location>
        <begin position="140"/>
        <end position="324"/>
    </location>
</feature>
<sequence length="325" mass="35472">MGSSARILILSRSDHAEALAVRRHLPDDRVVFVDDDGLRRGLRLAWDLTDPGDPGMSWGDTRFAVRDVGAVLYRPGMRRTPDGRIVETLLRPPEALGDRYADFGRAEAEAPLVGALLGSDARWVNSPVAEAAADHKTQQLALAHAAGLTVPPTLVSSDPGELAEFWDRQDGQVIVKAIAARPALTLGTPLPTRRVHRADLAALREGVPLPTLFQRLVQARLDLRVTMVGDRTFGTAIHSQEGASPLDWRLDQTVRFTPYDLPPEVLTGLHALRERLGLVYGAADLRLTPEGEYVFLEINPQGSFLFVEQLTGAPVSETLARALID</sequence>
<dbReference type="PANTHER" id="PTHR21621:SF0">
    <property type="entry name" value="BETA-CITRYLGLUTAMATE SYNTHASE B-RELATED"/>
    <property type="match status" value="1"/>
</dbReference>
<dbReference type="RefSeq" id="WP_269658194.1">
    <property type="nucleotide sequence ID" value="NZ_CP114413.1"/>
</dbReference>
<keyword evidence="1" id="KW-0547">Nucleotide-binding</keyword>
<reference evidence="3" key="1">
    <citation type="submission" date="2022-12" db="EMBL/GenBank/DDBJ databases">
        <authorList>
            <person name="Ruckert C."/>
            <person name="Busche T."/>
            <person name="Kalinowski J."/>
            <person name="Wittmann C."/>
        </authorList>
    </citation>
    <scope>NUCLEOTIDE SEQUENCE</scope>
    <source>
        <strain evidence="3">DSM 40467</strain>
    </source>
</reference>
<evidence type="ECO:0000259" key="2">
    <source>
        <dbReference type="PROSITE" id="PS50975"/>
    </source>
</evidence>
<name>A0ABY7KBL8_9ACTN</name>
<dbReference type="Proteomes" id="UP001164439">
    <property type="component" value="Chromosome"/>
</dbReference>
<proteinExistence type="predicted"/>